<name>A0AA86AMQ2_SULMK</name>
<keyword evidence="1" id="KW-0732">Signal</keyword>
<accession>A0AA86AMQ2</accession>
<evidence type="ECO:0000256" key="1">
    <source>
        <dbReference type="SAM" id="SignalP"/>
    </source>
</evidence>
<dbReference type="KEGG" id="smul:SMUL_1844"/>
<evidence type="ECO:0000313" key="3">
    <source>
        <dbReference type="Proteomes" id="UP000019322"/>
    </source>
</evidence>
<dbReference type="EMBL" id="CP007201">
    <property type="protein sequence ID" value="AHJ13099.1"/>
    <property type="molecule type" value="Genomic_DNA"/>
</dbReference>
<evidence type="ECO:0000313" key="2">
    <source>
        <dbReference type="EMBL" id="AHJ13099.1"/>
    </source>
</evidence>
<dbReference type="Proteomes" id="UP000019322">
    <property type="component" value="Chromosome"/>
</dbReference>
<dbReference type="AlphaFoldDB" id="A0AA86AMQ2"/>
<feature type="signal peptide" evidence="1">
    <location>
        <begin position="1"/>
        <end position="18"/>
    </location>
</feature>
<sequence length="86" mass="9460">MKKIIILVALSMSLFALTQEEEFYAKTHGGACGSAIVGTQKSIFGGDKAKVKNACTQCVKEENKNFVKTSELENKMISECVDSYFK</sequence>
<protein>
    <recommendedName>
        <fullName evidence="4">Periplasmic protein</fullName>
    </recommendedName>
</protein>
<organism evidence="2 3">
    <name type="scientific">Sulfurospirillum multivorans (strain DM 12446 / JCM 15788 / NBRC 109480)</name>
    <dbReference type="NCBI Taxonomy" id="1150621"/>
    <lineage>
        <taxon>Bacteria</taxon>
        <taxon>Pseudomonadati</taxon>
        <taxon>Campylobacterota</taxon>
        <taxon>Epsilonproteobacteria</taxon>
        <taxon>Campylobacterales</taxon>
        <taxon>Sulfurospirillaceae</taxon>
        <taxon>Sulfurospirillum</taxon>
    </lineage>
</organism>
<reference evidence="2 3" key="1">
    <citation type="journal article" date="2014" name="Environ. Microbiol.">
        <title>Insights into organohalide respiration and the versatile catabolism of Sulfurospirillum multivorans gained from comparative genomics and physiological studies.</title>
        <authorList>
            <person name="Goris T."/>
            <person name="Schubert T."/>
            <person name="Gadkari J."/>
            <person name="Wubet T."/>
            <person name="Tarkka M."/>
            <person name="Buscot F."/>
            <person name="Adrian L."/>
            <person name="Diekert G."/>
        </authorList>
    </citation>
    <scope>NUCLEOTIDE SEQUENCE [LARGE SCALE GENOMIC DNA]</scope>
    <source>
        <strain evidence="3">DM 12446 / JCM 15788 / NBRC 109480</strain>
    </source>
</reference>
<proteinExistence type="predicted"/>
<evidence type="ECO:0008006" key="4">
    <source>
        <dbReference type="Google" id="ProtNLM"/>
    </source>
</evidence>
<dbReference type="RefSeq" id="WP_025344971.1">
    <property type="nucleotide sequence ID" value="NZ_CP007201.1"/>
</dbReference>
<feature type="chain" id="PRO_5041696623" description="Periplasmic protein" evidence="1">
    <location>
        <begin position="19"/>
        <end position="86"/>
    </location>
</feature>
<gene>
    <name evidence="2" type="ORF">SMUL_1844</name>
</gene>